<feature type="region of interest" description="Disordered" evidence="1">
    <location>
        <begin position="1"/>
        <end position="23"/>
    </location>
</feature>
<name>A5D4Y9_PELTS</name>
<keyword evidence="3" id="KW-1185">Reference proteome</keyword>
<dbReference type="KEGG" id="pth:PTH_0524"/>
<evidence type="ECO:0000313" key="3">
    <source>
        <dbReference type="Proteomes" id="UP000006556"/>
    </source>
</evidence>
<organism evidence="2 3">
    <name type="scientific">Pelotomaculum thermopropionicum (strain DSM 13744 / JCM 10971 / SI)</name>
    <dbReference type="NCBI Taxonomy" id="370438"/>
    <lineage>
        <taxon>Bacteria</taxon>
        <taxon>Bacillati</taxon>
        <taxon>Bacillota</taxon>
        <taxon>Clostridia</taxon>
        <taxon>Eubacteriales</taxon>
        <taxon>Desulfotomaculaceae</taxon>
        <taxon>Pelotomaculum</taxon>
    </lineage>
</organism>
<gene>
    <name evidence="2" type="ordered locus">PTH_0524</name>
</gene>
<accession>A5D4Y9</accession>
<dbReference type="AlphaFoldDB" id="A5D4Y9"/>
<dbReference type="HOGENOM" id="CLU_3101942_0_0_9"/>
<evidence type="ECO:0000256" key="1">
    <source>
        <dbReference type="SAM" id="MobiDB-lite"/>
    </source>
</evidence>
<evidence type="ECO:0000313" key="2">
    <source>
        <dbReference type="EMBL" id="BAF58705.1"/>
    </source>
</evidence>
<dbReference type="STRING" id="370438.PTH_0524"/>
<protein>
    <submittedName>
        <fullName evidence="2">Uncharacterized protein</fullName>
    </submittedName>
</protein>
<reference evidence="3" key="1">
    <citation type="journal article" date="2008" name="Genome Res.">
        <title>The genome of Pelotomaculum thermopropionicum reveals niche-associated evolution in anaerobic microbiota.</title>
        <authorList>
            <person name="Kosaka T."/>
            <person name="Kato S."/>
            <person name="Shimoyama T."/>
            <person name="Ishii S."/>
            <person name="Abe T."/>
            <person name="Watanabe K."/>
        </authorList>
    </citation>
    <scope>NUCLEOTIDE SEQUENCE [LARGE SCALE GENOMIC DNA]</scope>
    <source>
        <strain evidence="3">DSM 13744 / JCM 10971 / SI</strain>
    </source>
</reference>
<proteinExistence type="predicted"/>
<dbReference type="Proteomes" id="UP000006556">
    <property type="component" value="Chromosome"/>
</dbReference>
<dbReference type="EMBL" id="AP009389">
    <property type="protein sequence ID" value="BAF58705.1"/>
    <property type="molecule type" value="Genomic_DNA"/>
</dbReference>
<sequence length="51" mass="5764">MRGTTLLASKKTRKPLNVPYPARRFNGRQLRPSLLATAFSRQLRGDVRPGI</sequence>